<name>A0A5B9QLL4_9BACT</name>
<dbReference type="EMBL" id="CP042914">
    <property type="protein sequence ID" value="QEG38425.1"/>
    <property type="molecule type" value="Genomic_DNA"/>
</dbReference>
<feature type="region of interest" description="Disordered" evidence="1">
    <location>
        <begin position="116"/>
        <end position="149"/>
    </location>
</feature>
<dbReference type="Pfam" id="PF13768">
    <property type="entry name" value="VWA_3"/>
    <property type="match status" value="1"/>
</dbReference>
<reference evidence="4 5" key="1">
    <citation type="submission" date="2019-08" db="EMBL/GenBank/DDBJ databases">
        <title>Deep-cultivation of Planctomycetes and their phenomic and genomic characterization uncovers novel biology.</title>
        <authorList>
            <person name="Wiegand S."/>
            <person name="Jogler M."/>
            <person name="Boedeker C."/>
            <person name="Pinto D."/>
            <person name="Vollmers J."/>
            <person name="Rivas-Marin E."/>
            <person name="Kohn T."/>
            <person name="Peeters S.H."/>
            <person name="Heuer A."/>
            <person name="Rast P."/>
            <person name="Oberbeckmann S."/>
            <person name="Bunk B."/>
            <person name="Jeske O."/>
            <person name="Meyerdierks A."/>
            <person name="Storesund J.E."/>
            <person name="Kallscheuer N."/>
            <person name="Luecker S."/>
            <person name="Lage O.M."/>
            <person name="Pohl T."/>
            <person name="Merkel B.J."/>
            <person name="Hornburger P."/>
            <person name="Mueller R.-W."/>
            <person name="Bruemmer F."/>
            <person name="Labrenz M."/>
            <person name="Spormann A.M."/>
            <person name="Op den Camp H."/>
            <person name="Overmann J."/>
            <person name="Amann R."/>
            <person name="Jetten M.S.M."/>
            <person name="Mascher T."/>
            <person name="Medema M.H."/>
            <person name="Devos D.P."/>
            <person name="Kaster A.-K."/>
            <person name="Ovreas L."/>
            <person name="Rohde M."/>
            <person name="Galperin M.Y."/>
            <person name="Jogler C."/>
        </authorList>
    </citation>
    <scope>NUCLEOTIDE SEQUENCE [LARGE SCALE GENOMIC DNA]</scope>
    <source>
        <strain evidence="4 5">UC8</strain>
    </source>
</reference>
<feature type="compositionally biased region" description="Polar residues" evidence="1">
    <location>
        <begin position="118"/>
        <end position="136"/>
    </location>
</feature>
<keyword evidence="2" id="KW-0472">Membrane</keyword>
<organism evidence="4 5">
    <name type="scientific">Roseimaritima ulvae</name>
    <dbReference type="NCBI Taxonomy" id="980254"/>
    <lineage>
        <taxon>Bacteria</taxon>
        <taxon>Pseudomonadati</taxon>
        <taxon>Planctomycetota</taxon>
        <taxon>Planctomycetia</taxon>
        <taxon>Pirellulales</taxon>
        <taxon>Pirellulaceae</taxon>
        <taxon>Roseimaritima</taxon>
    </lineage>
</organism>
<proteinExistence type="predicted"/>
<dbReference type="KEGG" id="rul:UC8_03820"/>
<evidence type="ECO:0000313" key="5">
    <source>
        <dbReference type="Proteomes" id="UP000325286"/>
    </source>
</evidence>
<gene>
    <name evidence="4" type="ORF">UC8_03820</name>
</gene>
<protein>
    <recommendedName>
        <fullName evidence="3">VWFA domain-containing protein</fullName>
    </recommendedName>
</protein>
<evidence type="ECO:0000259" key="3">
    <source>
        <dbReference type="Pfam" id="PF13768"/>
    </source>
</evidence>
<accession>A0A5B9QLL4</accession>
<keyword evidence="2" id="KW-0812">Transmembrane</keyword>
<feature type="transmembrane region" description="Helical" evidence="2">
    <location>
        <begin position="16"/>
        <end position="38"/>
    </location>
</feature>
<keyword evidence="5" id="KW-1185">Reference proteome</keyword>
<dbReference type="InterPro" id="IPR002035">
    <property type="entry name" value="VWF_A"/>
</dbReference>
<keyword evidence="2" id="KW-1133">Transmembrane helix</keyword>
<dbReference type="SUPFAM" id="SSF53300">
    <property type="entry name" value="vWA-like"/>
    <property type="match status" value="1"/>
</dbReference>
<dbReference type="InterPro" id="IPR036465">
    <property type="entry name" value="vWFA_dom_sf"/>
</dbReference>
<dbReference type="AlphaFoldDB" id="A0A5B9QLL4"/>
<sequence>MPAGSLPFESTPRRAVPAWVMSVVLHVILMTSAGLMLAARERGTEQAPDRPVGIAIVQAMPDRNEYKIQPDLQEREAVEGEANDSAVAAMAAAAPPAGLNAPLDLQGVLAELSATPMPGSTGTTGDAMQASDSTRPGTGPLGDGGSKPTTTMVFGVSGTGSRFVYVFDRSDSMNGHGGRPLQAAKIELIKSLRSLTEQQSFQIVFYNNRAQPFVPAGSTAQMLTGGEAMRFRAEQYVRNMTAFGGTEHEGAIKMALRMHPDVIFFLTDARIPRLTGRQLREIRARAERAGTTIHAIEFGADGVSPADSFLRQLATDNGGQYRYLDVREFQADGDWDAGDEE</sequence>
<dbReference type="Proteomes" id="UP000325286">
    <property type="component" value="Chromosome"/>
</dbReference>
<dbReference type="Gene3D" id="3.40.50.410">
    <property type="entry name" value="von Willebrand factor, type A domain"/>
    <property type="match status" value="1"/>
</dbReference>
<evidence type="ECO:0000313" key="4">
    <source>
        <dbReference type="EMBL" id="QEG38425.1"/>
    </source>
</evidence>
<feature type="domain" description="VWFA" evidence="3">
    <location>
        <begin position="164"/>
        <end position="322"/>
    </location>
</feature>
<evidence type="ECO:0000256" key="1">
    <source>
        <dbReference type="SAM" id="MobiDB-lite"/>
    </source>
</evidence>
<evidence type="ECO:0000256" key="2">
    <source>
        <dbReference type="SAM" id="Phobius"/>
    </source>
</evidence>